<comment type="caution">
    <text evidence="2">The sequence shown here is derived from an EMBL/GenBank/DDBJ whole genome shotgun (WGS) entry which is preliminary data.</text>
</comment>
<proteinExistence type="predicted"/>
<evidence type="ECO:0000313" key="2">
    <source>
        <dbReference type="EMBL" id="OMJ90827.1"/>
    </source>
</evidence>
<feature type="compositionally biased region" description="Basic and acidic residues" evidence="1">
    <location>
        <begin position="53"/>
        <end position="64"/>
    </location>
</feature>
<keyword evidence="3" id="KW-1185">Reference proteome</keyword>
<feature type="compositionally biased region" description="Polar residues" evidence="1">
    <location>
        <begin position="65"/>
        <end position="76"/>
    </location>
</feature>
<evidence type="ECO:0000256" key="1">
    <source>
        <dbReference type="SAM" id="MobiDB-lite"/>
    </source>
</evidence>
<reference evidence="2 3" key="1">
    <citation type="submission" date="2016-11" db="EMBL/GenBank/DDBJ databases">
        <title>The macronuclear genome of Stentor coeruleus: a giant cell with tiny introns.</title>
        <authorList>
            <person name="Slabodnick M."/>
            <person name="Ruby J.G."/>
            <person name="Reiff S.B."/>
            <person name="Swart E.C."/>
            <person name="Gosai S."/>
            <person name="Prabakaran S."/>
            <person name="Witkowska E."/>
            <person name="Larue G.E."/>
            <person name="Fisher S."/>
            <person name="Freeman R.M."/>
            <person name="Gunawardena J."/>
            <person name="Chu W."/>
            <person name="Stover N.A."/>
            <person name="Gregory B.D."/>
            <person name="Nowacki M."/>
            <person name="Derisi J."/>
            <person name="Roy S.W."/>
            <person name="Marshall W.F."/>
            <person name="Sood P."/>
        </authorList>
    </citation>
    <scope>NUCLEOTIDE SEQUENCE [LARGE SCALE GENOMIC DNA]</scope>
    <source>
        <strain evidence="2">WM001</strain>
    </source>
</reference>
<dbReference type="EMBL" id="MPUH01000094">
    <property type="protein sequence ID" value="OMJ90827.1"/>
    <property type="molecule type" value="Genomic_DNA"/>
</dbReference>
<gene>
    <name evidence="2" type="ORF">SteCoe_6694</name>
</gene>
<dbReference type="AlphaFoldDB" id="A0A1R2CP93"/>
<feature type="compositionally biased region" description="Low complexity" evidence="1">
    <location>
        <begin position="19"/>
        <end position="32"/>
    </location>
</feature>
<feature type="compositionally biased region" description="Low complexity" evidence="1">
    <location>
        <begin position="77"/>
        <end position="90"/>
    </location>
</feature>
<organism evidence="2 3">
    <name type="scientific">Stentor coeruleus</name>
    <dbReference type="NCBI Taxonomy" id="5963"/>
    <lineage>
        <taxon>Eukaryota</taxon>
        <taxon>Sar</taxon>
        <taxon>Alveolata</taxon>
        <taxon>Ciliophora</taxon>
        <taxon>Postciliodesmatophora</taxon>
        <taxon>Heterotrichea</taxon>
        <taxon>Heterotrichida</taxon>
        <taxon>Stentoridae</taxon>
        <taxon>Stentor</taxon>
    </lineage>
</organism>
<feature type="region of interest" description="Disordered" evidence="1">
    <location>
        <begin position="182"/>
        <end position="202"/>
    </location>
</feature>
<accession>A0A1R2CP93</accession>
<feature type="region of interest" description="Disordered" evidence="1">
    <location>
        <begin position="1"/>
        <end position="108"/>
    </location>
</feature>
<dbReference type="Proteomes" id="UP000187209">
    <property type="component" value="Unassembled WGS sequence"/>
</dbReference>
<protein>
    <submittedName>
        <fullName evidence="2">Uncharacterized protein</fullName>
    </submittedName>
</protein>
<feature type="region of interest" description="Disordered" evidence="1">
    <location>
        <begin position="215"/>
        <end position="251"/>
    </location>
</feature>
<evidence type="ECO:0000313" key="3">
    <source>
        <dbReference type="Proteomes" id="UP000187209"/>
    </source>
</evidence>
<feature type="compositionally biased region" description="Basic and acidic residues" evidence="1">
    <location>
        <begin position="220"/>
        <end position="232"/>
    </location>
</feature>
<name>A0A1R2CP93_9CILI</name>
<sequence length="495" mass="56690">MSEARMRKSQQFHSAIFDSPGPSGSSAPSNPGFAYQKYNEKSNVFTSPVIHQETPDKRRTHESNPEPSSIKRAQSTKNPSNRKSASSKSSIFDPIDPIPYKENPFKPKDTLVFGTDKTVYKHKTETKTFEPNYAFSSPYERKSLNLYGVIVNKPETPEKCVLSPEPKQRRTREMKSNIFYEQQEYENDYSNNAKQKPRAFTPEVRKAEIYSSSIFGDKPLVMHDNESKEKKSNNNQRKKHHMNSEVFGSSIDYKPVIKQKEEQPQEDFDPSTQKQRHLMSAIINGNRNLVNLEKKAKEPEEKKPSFDPALNKQRDLATRDKEYQTLDYTPTVVTYDLKGSPEKCSENLIKKLSEGLHVIDIHTETNPLSGIETGKATITIRGKGPEDTNVKEMCMDLISHGISVSEHNSDHGYNVKYESIAGVKWDDVKTCQKYTQNNNARELKIKNLESSTGIVGNASRWSDDWKQKSIKQGIDKQLIEQFKWKQTRSPKKKII</sequence>